<comment type="caution">
    <text evidence="1">The sequence shown here is derived from an EMBL/GenBank/DDBJ whole genome shotgun (WGS) entry which is preliminary data.</text>
</comment>
<keyword evidence="2" id="KW-1185">Reference proteome</keyword>
<evidence type="ECO:0000313" key="2">
    <source>
        <dbReference type="Proteomes" id="UP000187203"/>
    </source>
</evidence>
<sequence length="67" mass="7344">MPSPNKPLEAATSPYIRETSTSENYNASSDGYEIVADELASEKALTETSYATLNLFRKAKKESPAEE</sequence>
<accession>A0A1R3L1H9</accession>
<dbReference type="EMBL" id="AWUE01004875">
    <property type="protein sequence ID" value="OMP13205.1"/>
    <property type="molecule type" value="Genomic_DNA"/>
</dbReference>
<protein>
    <submittedName>
        <fullName evidence="1">SNF2-family ATP dependent chromatin remodeling factor snf21</fullName>
    </submittedName>
</protein>
<gene>
    <name evidence="1" type="ORF">COLO4_02089</name>
</gene>
<dbReference type="Proteomes" id="UP000187203">
    <property type="component" value="Unassembled WGS sequence"/>
</dbReference>
<proteinExistence type="predicted"/>
<reference evidence="2" key="1">
    <citation type="submission" date="2013-09" db="EMBL/GenBank/DDBJ databases">
        <title>Corchorus olitorius genome sequencing.</title>
        <authorList>
            <person name="Alam M."/>
            <person name="Haque M.S."/>
            <person name="Islam M.S."/>
            <person name="Emdad E.M."/>
            <person name="Islam M.M."/>
            <person name="Ahmed B."/>
            <person name="Halim A."/>
            <person name="Hossen Q.M.M."/>
            <person name="Hossain M.Z."/>
            <person name="Ahmed R."/>
            <person name="Khan M.M."/>
            <person name="Islam R."/>
            <person name="Rashid M.M."/>
            <person name="Khan S.A."/>
            <person name="Rahman M.S."/>
            <person name="Alam M."/>
            <person name="Yahiya A.S."/>
            <person name="Khan M.S."/>
            <person name="Azam M.S."/>
            <person name="Haque T."/>
            <person name="Lashkar M.Z.H."/>
            <person name="Akhand A.I."/>
            <person name="Morshed G."/>
            <person name="Roy S."/>
            <person name="Uddin K.S."/>
            <person name="Rabeya T."/>
            <person name="Hossain A.S."/>
            <person name="Chowdhury A."/>
            <person name="Snigdha A.R."/>
            <person name="Mortoza M.S."/>
            <person name="Matin S.A."/>
            <person name="Hoque S.M.E."/>
            <person name="Islam M.K."/>
            <person name="Roy D.K."/>
            <person name="Haider R."/>
            <person name="Moosa M.M."/>
            <person name="Elias S.M."/>
            <person name="Hasan A.M."/>
            <person name="Jahan S."/>
            <person name="Shafiuddin M."/>
            <person name="Mahmood N."/>
            <person name="Shommy N.S."/>
        </authorList>
    </citation>
    <scope>NUCLEOTIDE SEQUENCE [LARGE SCALE GENOMIC DNA]</scope>
    <source>
        <strain evidence="2">cv. O-4</strain>
    </source>
</reference>
<evidence type="ECO:0000313" key="1">
    <source>
        <dbReference type="EMBL" id="OMP13205.1"/>
    </source>
</evidence>
<name>A0A1R3L1H9_9ROSI</name>
<organism evidence="1 2">
    <name type="scientific">Corchorus olitorius</name>
    <dbReference type="NCBI Taxonomy" id="93759"/>
    <lineage>
        <taxon>Eukaryota</taxon>
        <taxon>Viridiplantae</taxon>
        <taxon>Streptophyta</taxon>
        <taxon>Embryophyta</taxon>
        <taxon>Tracheophyta</taxon>
        <taxon>Spermatophyta</taxon>
        <taxon>Magnoliopsida</taxon>
        <taxon>eudicotyledons</taxon>
        <taxon>Gunneridae</taxon>
        <taxon>Pentapetalae</taxon>
        <taxon>rosids</taxon>
        <taxon>malvids</taxon>
        <taxon>Malvales</taxon>
        <taxon>Malvaceae</taxon>
        <taxon>Grewioideae</taxon>
        <taxon>Apeibeae</taxon>
        <taxon>Corchorus</taxon>
    </lineage>
</organism>
<feature type="non-terminal residue" evidence="1">
    <location>
        <position position="67"/>
    </location>
</feature>
<dbReference type="AlphaFoldDB" id="A0A1R3L1H9"/>